<proteinExistence type="predicted"/>
<feature type="compositionally biased region" description="Basic and acidic residues" evidence="1">
    <location>
        <begin position="12"/>
        <end position="22"/>
    </location>
</feature>
<comment type="caution">
    <text evidence="2">The sequence shown here is derived from an EMBL/GenBank/DDBJ whole genome shotgun (WGS) entry which is preliminary data.</text>
</comment>
<dbReference type="Proteomes" id="UP001525890">
    <property type="component" value="Unassembled WGS sequence"/>
</dbReference>
<sequence length="63" mass="7303">MAYSLGRSVRHTQTDRLTEPKQDWPRAKTEWPYFPGRRMAPSFEAIASRHSCAYRPANIKPIA</sequence>
<reference evidence="2 3" key="1">
    <citation type="journal article" date="2022" name="Front. Microbiol.">
        <title>High genomic differentiation and limited gene flow indicate recent cryptic speciation within the genus Laspinema (cyanobacteria).</title>
        <authorList>
            <person name="Stanojkovic A."/>
            <person name="Skoupy S."/>
            <person name="Skaloud P."/>
            <person name="Dvorak P."/>
        </authorList>
    </citation>
    <scope>NUCLEOTIDE SEQUENCE [LARGE SCALE GENOMIC DNA]</scope>
    <source>
        <strain evidence="2 3">D2a</strain>
    </source>
</reference>
<evidence type="ECO:0000313" key="2">
    <source>
        <dbReference type="EMBL" id="MCT7969200.1"/>
    </source>
</evidence>
<evidence type="ECO:0000256" key="1">
    <source>
        <dbReference type="SAM" id="MobiDB-lite"/>
    </source>
</evidence>
<name>A0ABT2MWR5_9CYAN</name>
<organism evidence="2 3">
    <name type="scientific">Laspinema palackyanum D2a</name>
    <dbReference type="NCBI Taxonomy" id="2953684"/>
    <lineage>
        <taxon>Bacteria</taxon>
        <taxon>Bacillati</taxon>
        <taxon>Cyanobacteriota</taxon>
        <taxon>Cyanophyceae</taxon>
        <taxon>Oscillatoriophycideae</taxon>
        <taxon>Oscillatoriales</taxon>
        <taxon>Laspinemataceae</taxon>
        <taxon>Laspinema</taxon>
        <taxon>Laspinema palackyanum</taxon>
    </lineage>
</organism>
<protein>
    <submittedName>
        <fullName evidence="2">Uncharacterized protein</fullName>
    </submittedName>
</protein>
<gene>
    <name evidence="2" type="ORF">NG799_23060</name>
</gene>
<dbReference type="RefSeq" id="WP_368008672.1">
    <property type="nucleotide sequence ID" value="NZ_JAMXFF010000044.1"/>
</dbReference>
<feature type="region of interest" description="Disordered" evidence="1">
    <location>
        <begin position="1"/>
        <end position="22"/>
    </location>
</feature>
<keyword evidence="3" id="KW-1185">Reference proteome</keyword>
<dbReference type="EMBL" id="JAMXFF010000044">
    <property type="protein sequence ID" value="MCT7969200.1"/>
    <property type="molecule type" value="Genomic_DNA"/>
</dbReference>
<accession>A0ABT2MWR5</accession>
<evidence type="ECO:0000313" key="3">
    <source>
        <dbReference type="Proteomes" id="UP001525890"/>
    </source>
</evidence>